<name>A0AAV6UWR0_9ARAC</name>
<evidence type="ECO:0000313" key="3">
    <source>
        <dbReference type="Proteomes" id="UP000827092"/>
    </source>
</evidence>
<proteinExistence type="predicted"/>
<keyword evidence="1" id="KW-0472">Membrane</keyword>
<keyword evidence="1" id="KW-0812">Transmembrane</keyword>
<accession>A0AAV6UWR0</accession>
<dbReference type="EMBL" id="JAFNEN010000245">
    <property type="protein sequence ID" value="KAG8188238.1"/>
    <property type="molecule type" value="Genomic_DNA"/>
</dbReference>
<evidence type="ECO:0000313" key="2">
    <source>
        <dbReference type="EMBL" id="KAG8188238.1"/>
    </source>
</evidence>
<gene>
    <name evidence="2" type="ORF">JTE90_018828</name>
</gene>
<organism evidence="2 3">
    <name type="scientific">Oedothorax gibbosus</name>
    <dbReference type="NCBI Taxonomy" id="931172"/>
    <lineage>
        <taxon>Eukaryota</taxon>
        <taxon>Metazoa</taxon>
        <taxon>Ecdysozoa</taxon>
        <taxon>Arthropoda</taxon>
        <taxon>Chelicerata</taxon>
        <taxon>Arachnida</taxon>
        <taxon>Araneae</taxon>
        <taxon>Araneomorphae</taxon>
        <taxon>Entelegynae</taxon>
        <taxon>Araneoidea</taxon>
        <taxon>Linyphiidae</taxon>
        <taxon>Erigoninae</taxon>
        <taxon>Oedothorax</taxon>
    </lineage>
</organism>
<reference evidence="2 3" key="1">
    <citation type="journal article" date="2022" name="Nat. Ecol. Evol.">
        <title>A masculinizing supergene underlies an exaggerated male reproductive morph in a spider.</title>
        <authorList>
            <person name="Hendrickx F."/>
            <person name="De Corte Z."/>
            <person name="Sonet G."/>
            <person name="Van Belleghem S.M."/>
            <person name="Kostlbacher S."/>
            <person name="Vangestel C."/>
        </authorList>
    </citation>
    <scope>NUCLEOTIDE SEQUENCE [LARGE SCALE GENOMIC DNA]</scope>
    <source>
        <strain evidence="2">W744_W776</strain>
    </source>
</reference>
<sequence>MALSASGKHHLLYALVAVLYIGLCLDFYLTAKLYSGRSDEDVIQRRSKRSYYGEDEGPSVEFFPQPQPTHETEGYMWLTSYSRIPDTGELFAWVVSTVLV</sequence>
<dbReference type="AlphaFoldDB" id="A0AAV6UWR0"/>
<protein>
    <submittedName>
        <fullName evidence="2">Uncharacterized protein</fullName>
    </submittedName>
</protein>
<dbReference type="Proteomes" id="UP000827092">
    <property type="component" value="Unassembled WGS sequence"/>
</dbReference>
<feature type="transmembrane region" description="Helical" evidence="1">
    <location>
        <begin position="12"/>
        <end position="29"/>
    </location>
</feature>
<evidence type="ECO:0000256" key="1">
    <source>
        <dbReference type="SAM" id="Phobius"/>
    </source>
</evidence>
<keyword evidence="3" id="KW-1185">Reference proteome</keyword>
<comment type="caution">
    <text evidence="2">The sequence shown here is derived from an EMBL/GenBank/DDBJ whole genome shotgun (WGS) entry which is preliminary data.</text>
</comment>
<keyword evidence="1" id="KW-1133">Transmembrane helix</keyword>